<reference evidence="1" key="1">
    <citation type="submission" date="2018-02" db="EMBL/GenBank/DDBJ databases">
        <title>Rhizophora mucronata_Transcriptome.</title>
        <authorList>
            <person name="Meera S.P."/>
            <person name="Sreeshan A."/>
            <person name="Augustine A."/>
        </authorList>
    </citation>
    <scope>NUCLEOTIDE SEQUENCE</scope>
    <source>
        <tissue evidence="1">Leaf</tissue>
    </source>
</reference>
<proteinExistence type="predicted"/>
<name>A0A2P2P006_RHIMU</name>
<organism evidence="1">
    <name type="scientific">Rhizophora mucronata</name>
    <name type="common">Asiatic mangrove</name>
    <dbReference type="NCBI Taxonomy" id="61149"/>
    <lineage>
        <taxon>Eukaryota</taxon>
        <taxon>Viridiplantae</taxon>
        <taxon>Streptophyta</taxon>
        <taxon>Embryophyta</taxon>
        <taxon>Tracheophyta</taxon>
        <taxon>Spermatophyta</taxon>
        <taxon>Magnoliopsida</taxon>
        <taxon>eudicotyledons</taxon>
        <taxon>Gunneridae</taxon>
        <taxon>Pentapetalae</taxon>
        <taxon>rosids</taxon>
        <taxon>fabids</taxon>
        <taxon>Malpighiales</taxon>
        <taxon>Rhizophoraceae</taxon>
        <taxon>Rhizophora</taxon>
    </lineage>
</organism>
<protein>
    <submittedName>
        <fullName evidence="1">Uncharacterized protein</fullName>
    </submittedName>
</protein>
<evidence type="ECO:0000313" key="1">
    <source>
        <dbReference type="EMBL" id="MBX48096.1"/>
    </source>
</evidence>
<dbReference type="EMBL" id="GGEC01067612">
    <property type="protein sequence ID" value="MBX48096.1"/>
    <property type="molecule type" value="Transcribed_RNA"/>
</dbReference>
<sequence length="48" mass="5248">MVSNKCAESVLTTLIISNIPFGPDVFLKPRKALISVLLLVVTKQEALH</sequence>
<dbReference type="AlphaFoldDB" id="A0A2P2P006"/>
<accession>A0A2P2P006</accession>